<evidence type="ECO:0000256" key="1">
    <source>
        <dbReference type="ARBA" id="ARBA00023125"/>
    </source>
</evidence>
<protein>
    <submittedName>
        <fullName evidence="4">TetR/AcrR family transcriptional regulator</fullName>
    </submittedName>
</protein>
<dbReference type="Proteomes" id="UP001271723">
    <property type="component" value="Unassembled WGS sequence"/>
</dbReference>
<dbReference type="InterPro" id="IPR050109">
    <property type="entry name" value="HTH-type_TetR-like_transc_reg"/>
</dbReference>
<evidence type="ECO:0000259" key="3">
    <source>
        <dbReference type="PROSITE" id="PS50977"/>
    </source>
</evidence>
<sequence>MTQNVGASSRQVFLDAAEELLARRGYAAMSIAAVCKAAGLPVGSLYWHFKNKADLAVGVLRHGTERFFEDLPTGTDVVGTPRERLERYYMTAAEVFERSPRFLRVELLLSLQEYDDLDVRSETARIHEALVDRIAGVIEPVAHEAGLADAPAVARELAGMTLDITAGAIVAHSLGSQDYATSLRRALDAVLAMIDRRAGLSCA</sequence>
<dbReference type="InterPro" id="IPR001647">
    <property type="entry name" value="HTH_TetR"/>
</dbReference>
<feature type="DNA-binding region" description="H-T-H motif" evidence="2">
    <location>
        <begin position="30"/>
        <end position="49"/>
    </location>
</feature>
<name>A0ABU4LG44_9ACTN</name>
<dbReference type="RefSeq" id="WP_086754900.1">
    <property type="nucleotide sequence ID" value="NZ_JAGJBZ010000001.1"/>
</dbReference>
<dbReference type="Pfam" id="PF00440">
    <property type="entry name" value="TetR_N"/>
    <property type="match status" value="1"/>
</dbReference>
<feature type="domain" description="HTH tetR-type" evidence="3">
    <location>
        <begin position="7"/>
        <end position="67"/>
    </location>
</feature>
<reference evidence="4 5" key="1">
    <citation type="journal article" date="2023" name="Microb. Genom.">
        <title>Mesoterricola silvestris gen. nov., sp. nov., Mesoterricola sediminis sp. nov., Geothrix oryzae sp. nov., Geothrix edaphica sp. nov., Geothrix rubra sp. nov., and Geothrix limicola sp. nov., six novel members of Acidobacteriota isolated from soils.</title>
        <authorList>
            <person name="Weisberg A.J."/>
            <person name="Pearce E."/>
            <person name="Kramer C.G."/>
            <person name="Chang J.H."/>
            <person name="Clarke C.R."/>
        </authorList>
    </citation>
    <scope>NUCLEOTIDE SEQUENCE [LARGE SCALE GENOMIC DNA]</scope>
    <source>
        <strain evidence="4 5">NRRL_B-2795</strain>
    </source>
</reference>
<dbReference type="SUPFAM" id="SSF48498">
    <property type="entry name" value="Tetracyclin repressor-like, C-terminal domain"/>
    <property type="match status" value="1"/>
</dbReference>
<comment type="caution">
    <text evidence="4">The sequence shown here is derived from an EMBL/GenBank/DDBJ whole genome shotgun (WGS) entry which is preliminary data.</text>
</comment>
<gene>
    <name evidence="4" type="ORF">PV517_38665</name>
</gene>
<dbReference type="PANTHER" id="PTHR30055">
    <property type="entry name" value="HTH-TYPE TRANSCRIPTIONAL REGULATOR RUTR"/>
    <property type="match status" value="1"/>
</dbReference>
<dbReference type="Gene3D" id="1.10.357.10">
    <property type="entry name" value="Tetracycline Repressor, domain 2"/>
    <property type="match status" value="1"/>
</dbReference>
<accession>A0ABU4LG44</accession>
<keyword evidence="1 2" id="KW-0238">DNA-binding</keyword>
<dbReference type="InterPro" id="IPR036271">
    <property type="entry name" value="Tet_transcr_reg_TetR-rel_C_sf"/>
</dbReference>
<dbReference type="PROSITE" id="PS50977">
    <property type="entry name" value="HTH_TETR_2"/>
    <property type="match status" value="1"/>
</dbReference>
<proteinExistence type="predicted"/>
<dbReference type="EMBL" id="JARAVY010000021">
    <property type="protein sequence ID" value="MDX2914583.1"/>
    <property type="molecule type" value="Genomic_DNA"/>
</dbReference>
<dbReference type="InterPro" id="IPR009057">
    <property type="entry name" value="Homeodomain-like_sf"/>
</dbReference>
<dbReference type="PRINTS" id="PR00455">
    <property type="entry name" value="HTHTETR"/>
</dbReference>
<keyword evidence="5" id="KW-1185">Reference proteome</keyword>
<dbReference type="PANTHER" id="PTHR30055:SF226">
    <property type="entry name" value="HTH-TYPE TRANSCRIPTIONAL REGULATOR PKSA"/>
    <property type="match status" value="1"/>
</dbReference>
<evidence type="ECO:0000313" key="5">
    <source>
        <dbReference type="Proteomes" id="UP001271723"/>
    </source>
</evidence>
<evidence type="ECO:0000313" key="4">
    <source>
        <dbReference type="EMBL" id="MDX2914583.1"/>
    </source>
</evidence>
<evidence type="ECO:0000256" key="2">
    <source>
        <dbReference type="PROSITE-ProRule" id="PRU00335"/>
    </source>
</evidence>
<dbReference type="SUPFAM" id="SSF46689">
    <property type="entry name" value="Homeodomain-like"/>
    <property type="match status" value="1"/>
</dbReference>
<organism evidence="4 5">
    <name type="scientific">Streptomyces griseiscabiei</name>
    <dbReference type="NCBI Taxonomy" id="2993540"/>
    <lineage>
        <taxon>Bacteria</taxon>
        <taxon>Bacillati</taxon>
        <taxon>Actinomycetota</taxon>
        <taxon>Actinomycetes</taxon>
        <taxon>Kitasatosporales</taxon>
        <taxon>Streptomycetaceae</taxon>
        <taxon>Streptomyces</taxon>
    </lineage>
</organism>